<feature type="compositionally biased region" description="Polar residues" evidence="1">
    <location>
        <begin position="1"/>
        <end position="17"/>
    </location>
</feature>
<evidence type="ECO:0000256" key="1">
    <source>
        <dbReference type="SAM" id="MobiDB-lite"/>
    </source>
</evidence>
<feature type="region of interest" description="Disordered" evidence="1">
    <location>
        <begin position="1"/>
        <end position="38"/>
    </location>
</feature>
<dbReference type="SUPFAM" id="SSF53955">
    <property type="entry name" value="Lysozyme-like"/>
    <property type="match status" value="1"/>
</dbReference>
<dbReference type="InterPro" id="IPR023346">
    <property type="entry name" value="Lysozyme-like_dom_sf"/>
</dbReference>
<organism evidence="2 3">
    <name type="scientific">Exophiala sideris</name>
    <dbReference type="NCBI Taxonomy" id="1016849"/>
    <lineage>
        <taxon>Eukaryota</taxon>
        <taxon>Fungi</taxon>
        <taxon>Dikarya</taxon>
        <taxon>Ascomycota</taxon>
        <taxon>Pezizomycotina</taxon>
        <taxon>Eurotiomycetes</taxon>
        <taxon>Chaetothyriomycetidae</taxon>
        <taxon>Chaetothyriales</taxon>
        <taxon>Herpotrichiellaceae</taxon>
        <taxon>Exophiala</taxon>
    </lineage>
</organism>
<name>A0ABR0JIP4_9EURO</name>
<keyword evidence="3" id="KW-1185">Reference proteome</keyword>
<evidence type="ECO:0008006" key="4">
    <source>
        <dbReference type="Google" id="ProtNLM"/>
    </source>
</evidence>
<sequence>MAAQVVQQTGGVPTPQSHPAAAPTASNETDASGALPTGTAPIDETYYHCSGPATAFEQEFDPHVCSYDDLFTHFQPTIEQANQPHGDGEEAANFIHEAIQTAIAEPDCEGVEDVVLLCMIMQESTGNCYVPTTTDADGQGTGGLLQCSGCTGVDEAGGTLTQDIVTNMVHAGALHYKQSLDGQHGNVYEALRVYNSGSIASDGDLASPNSVGTPSYVTDVANRFHGWIDGGNT</sequence>
<dbReference type="Proteomes" id="UP001345691">
    <property type="component" value="Unassembled WGS sequence"/>
</dbReference>
<reference evidence="2 3" key="1">
    <citation type="submission" date="2023-08" db="EMBL/GenBank/DDBJ databases">
        <title>Black Yeasts Isolated from many extreme environments.</title>
        <authorList>
            <person name="Coleine C."/>
            <person name="Stajich J.E."/>
            <person name="Selbmann L."/>
        </authorList>
    </citation>
    <scope>NUCLEOTIDE SEQUENCE [LARGE SCALE GENOMIC DNA]</scope>
    <source>
        <strain evidence="2 3">CCFEE 6328</strain>
    </source>
</reference>
<evidence type="ECO:0000313" key="2">
    <source>
        <dbReference type="EMBL" id="KAK5065712.1"/>
    </source>
</evidence>
<accession>A0ABR0JIP4</accession>
<evidence type="ECO:0000313" key="3">
    <source>
        <dbReference type="Proteomes" id="UP001345691"/>
    </source>
</evidence>
<dbReference type="EMBL" id="JAVRRF010000005">
    <property type="protein sequence ID" value="KAK5065712.1"/>
    <property type="molecule type" value="Genomic_DNA"/>
</dbReference>
<comment type="caution">
    <text evidence="2">The sequence shown here is derived from an EMBL/GenBank/DDBJ whole genome shotgun (WGS) entry which is preliminary data.</text>
</comment>
<proteinExistence type="predicted"/>
<protein>
    <recommendedName>
        <fullName evidence="4">Transglycosylase SLT domain-containing protein</fullName>
    </recommendedName>
</protein>
<dbReference type="Gene3D" id="1.10.530.10">
    <property type="match status" value="1"/>
</dbReference>
<gene>
    <name evidence="2" type="ORF">LTR69_003261</name>
</gene>